<accession>A0A9X8GRI3</accession>
<proteinExistence type="predicted"/>
<evidence type="ECO:0000256" key="1">
    <source>
        <dbReference type="ARBA" id="ARBA00023159"/>
    </source>
</evidence>
<evidence type="ECO:0000313" key="4">
    <source>
        <dbReference type="Proteomes" id="UP000265619"/>
    </source>
</evidence>
<dbReference type="AlphaFoldDB" id="A0A9X8GRI3"/>
<name>A0A9X8GRI3_9BURK</name>
<dbReference type="GO" id="GO:0003700">
    <property type="term" value="F:DNA-binding transcription factor activity"/>
    <property type="evidence" value="ECO:0007669"/>
    <property type="project" value="TreeGrafter"/>
</dbReference>
<dbReference type="RefSeq" id="WP_350308492.1">
    <property type="nucleotide sequence ID" value="NZ_QXMN01000336.1"/>
</dbReference>
<organism evidence="3 4">
    <name type="scientific">Acidovorax cavernicola</name>
    <dbReference type="NCBI Taxonomy" id="1675792"/>
    <lineage>
        <taxon>Bacteria</taxon>
        <taxon>Pseudomonadati</taxon>
        <taxon>Pseudomonadota</taxon>
        <taxon>Betaproteobacteria</taxon>
        <taxon>Burkholderiales</taxon>
        <taxon>Comamonadaceae</taxon>
        <taxon>Acidovorax</taxon>
    </lineage>
</organism>
<gene>
    <name evidence="3" type="ORF">D3H34_33505</name>
</gene>
<evidence type="ECO:0000259" key="2">
    <source>
        <dbReference type="Pfam" id="PF03466"/>
    </source>
</evidence>
<dbReference type="GO" id="GO:2000142">
    <property type="term" value="P:regulation of DNA-templated transcription initiation"/>
    <property type="evidence" value="ECO:0007669"/>
    <property type="project" value="TreeGrafter"/>
</dbReference>
<dbReference type="PANTHER" id="PTHR30293:SF0">
    <property type="entry name" value="NITROGEN ASSIMILATION REGULATORY PROTEIN NAC"/>
    <property type="match status" value="1"/>
</dbReference>
<dbReference type="Pfam" id="PF03466">
    <property type="entry name" value="LysR_substrate"/>
    <property type="match status" value="1"/>
</dbReference>
<keyword evidence="4" id="KW-1185">Reference proteome</keyword>
<reference evidence="3 4" key="1">
    <citation type="submission" date="2018-09" db="EMBL/GenBank/DDBJ databases">
        <title>Acidovorax cavernicola nov. sp. isolated from Gruta de las Maravillas (Aracena, Spain).</title>
        <authorList>
            <person name="Jurado V."/>
            <person name="Gutierrez-Patricio S."/>
            <person name="Gonzalez-Pimentel J.L."/>
            <person name="Miller A.Z."/>
            <person name="Laiz L."/>
            <person name="Saiz-Jimenez C."/>
        </authorList>
    </citation>
    <scope>NUCLEOTIDE SEQUENCE [LARGE SCALE GENOMIC DNA]</scope>
    <source>
        <strain evidence="3 4">1011MAR4D40.2</strain>
    </source>
</reference>
<evidence type="ECO:0000313" key="3">
    <source>
        <dbReference type="EMBL" id="RIX68595.1"/>
    </source>
</evidence>
<dbReference type="InterPro" id="IPR005119">
    <property type="entry name" value="LysR_subst-bd"/>
</dbReference>
<keyword evidence="1" id="KW-0010">Activator</keyword>
<dbReference type="Proteomes" id="UP000265619">
    <property type="component" value="Unassembled WGS sequence"/>
</dbReference>
<dbReference type="SUPFAM" id="SSF53850">
    <property type="entry name" value="Periplasmic binding protein-like II"/>
    <property type="match status" value="1"/>
</dbReference>
<dbReference type="Gene3D" id="3.40.190.290">
    <property type="match status" value="1"/>
</dbReference>
<comment type="caution">
    <text evidence="3">The sequence shown here is derived from an EMBL/GenBank/DDBJ whole genome shotgun (WGS) entry which is preliminary data.</text>
</comment>
<feature type="non-terminal residue" evidence="3">
    <location>
        <position position="1"/>
    </location>
</feature>
<dbReference type="EMBL" id="QXMN01000336">
    <property type="protein sequence ID" value="RIX68595.1"/>
    <property type="molecule type" value="Genomic_DNA"/>
</dbReference>
<dbReference type="PANTHER" id="PTHR30293">
    <property type="entry name" value="TRANSCRIPTIONAL REGULATORY PROTEIN NAC-RELATED"/>
    <property type="match status" value="1"/>
</dbReference>
<feature type="domain" description="LysR substrate-binding" evidence="2">
    <location>
        <begin position="1"/>
        <end position="76"/>
    </location>
</feature>
<protein>
    <submittedName>
        <fullName evidence="3">LysR family transcriptional regulator</fullName>
    </submittedName>
</protein>
<sequence length="103" mass="10990">ARFTPHVVLEVDSLAMVMAAVDAGLGSSLQPWAAMGRFEDAAQRFEAALITDKDAQRTNLLCSLSEDELSPAALAARVVLVDCVRELVQSGAWSGTSPIHHDN</sequence>